<gene>
    <name evidence="3" type="ORF">GMORB2_6422</name>
</gene>
<evidence type="ECO:0000313" key="4">
    <source>
        <dbReference type="Proteomes" id="UP000749293"/>
    </source>
</evidence>
<feature type="compositionally biased region" description="Basic and acidic residues" evidence="2">
    <location>
        <begin position="410"/>
        <end position="430"/>
    </location>
</feature>
<protein>
    <submittedName>
        <fullName evidence="3">Conserved hypothetical, protein</fullName>
    </submittedName>
</protein>
<sequence length="757" mass="83544">MSSYEDLQRRIEQLTRENDRIQRENDQLQRETENTTLEEYLRACHDLVLTNVPKESIAHGDSHRGATAFFDTQKAMLQMLSDTVPKNARLFEDVSALRAIGGRVADMPVNKESRLAVIDSTCVGQPVRVIMHSLKNYADQQGRHTYPDVFFQTDASDLRDEEDTSNKDVMAGVVRDEELLTDQICAYRVSGDSTEIAYVVEYKAPHKLHTQHLEKGLREMDIYDQVVNKPTVPTEEPAKFQHYAELLASAAVTQAYHCMLESGLEFGYITNGDAVIFLKIDWTNTTELFYHLALSSLEVEADEDPIYANTVAQVLAFTLLAFDSGQHSDDERNAAVKASRKWEVGSDYILDEISREELRREEAAGPSTLPRRRRRLSPSRADWKPRPVKKVRRGPDEVVHRPVTRSRTRCGGDDDGGGRETDGDHDRDRGSGGGSHGGGFSGGAEVRDGTWNSGSGEQGSSASKSGRGGAGNPGGSRTRHSSARDDAGDGAGDDLEERDSNGRCKNPKPYCTPSCLLSLINGWPLDSKCPNVRLHARSSDDGEHPVSYAEWMVLLQKQLSQSVVKGLVNLRKQGGCGVLFQNTLLEYGYSFVAKGTTVSRIPALQKEEAVYRKLEALQGRHVPVCLGRLGLRPLEMTVFYDIGVGIVYFLLMSYGGTKLEIPSKPAARKSIGSSVARIADRMHSLGVAHGDIRLPNVLQGPGGRWTIVDFDQASILPTAPSSPVMATPPPPPPPPSKRRRLMDDAEELSHPDLSSRR</sequence>
<name>A0A9P5D4N3_9HYPO</name>
<feature type="region of interest" description="Disordered" evidence="2">
    <location>
        <begin position="718"/>
        <end position="757"/>
    </location>
</feature>
<comment type="caution">
    <text evidence="3">The sequence shown here is derived from an EMBL/GenBank/DDBJ whole genome shotgun (WGS) entry which is preliminary data.</text>
</comment>
<organism evidence="3 4">
    <name type="scientific">Geosmithia morbida</name>
    <dbReference type="NCBI Taxonomy" id="1094350"/>
    <lineage>
        <taxon>Eukaryota</taxon>
        <taxon>Fungi</taxon>
        <taxon>Dikarya</taxon>
        <taxon>Ascomycota</taxon>
        <taxon>Pezizomycotina</taxon>
        <taxon>Sordariomycetes</taxon>
        <taxon>Hypocreomycetidae</taxon>
        <taxon>Hypocreales</taxon>
        <taxon>Bionectriaceae</taxon>
        <taxon>Geosmithia</taxon>
    </lineage>
</organism>
<dbReference type="PANTHER" id="PTHR37171">
    <property type="entry name" value="SERINE/THREONINE-PROTEIN KINASE YRZF-RELATED"/>
    <property type="match status" value="1"/>
</dbReference>
<evidence type="ECO:0000256" key="2">
    <source>
        <dbReference type="SAM" id="MobiDB-lite"/>
    </source>
</evidence>
<dbReference type="GeneID" id="55972647"/>
<keyword evidence="1" id="KW-0175">Coiled coil</keyword>
<evidence type="ECO:0000313" key="3">
    <source>
        <dbReference type="EMBL" id="KAF4123721.1"/>
    </source>
</evidence>
<proteinExistence type="predicted"/>
<dbReference type="Gene3D" id="1.10.510.10">
    <property type="entry name" value="Transferase(Phosphotransferase) domain 1"/>
    <property type="match status" value="1"/>
</dbReference>
<dbReference type="SUPFAM" id="SSF75704">
    <property type="entry name" value="Mitotic arrest deficient-like 1, Mad1"/>
    <property type="match status" value="1"/>
</dbReference>
<dbReference type="InterPro" id="IPR052396">
    <property type="entry name" value="Meiotic_Drive_Suppr_Kinase"/>
</dbReference>
<dbReference type="InterPro" id="IPR011009">
    <property type="entry name" value="Kinase-like_dom_sf"/>
</dbReference>
<dbReference type="Proteomes" id="UP000749293">
    <property type="component" value="Unassembled WGS sequence"/>
</dbReference>
<reference evidence="3" key="1">
    <citation type="submission" date="2020-03" db="EMBL/GenBank/DDBJ databases">
        <title>Site-based positive gene gene selection in Geosmithia morbida across the United States reveals a broad range of putative effectors and factors for local host and environmental adapation.</title>
        <authorList>
            <person name="Onufrak A."/>
            <person name="Murdoch R.W."/>
            <person name="Gazis R."/>
            <person name="Huff M."/>
            <person name="Staton M."/>
            <person name="Klingeman W."/>
            <person name="Hadziabdic D."/>
        </authorList>
    </citation>
    <scope>NUCLEOTIDE SEQUENCE</scope>
    <source>
        <strain evidence="3">1262</strain>
    </source>
</reference>
<feature type="coiled-coil region" evidence="1">
    <location>
        <begin position="4"/>
        <end position="38"/>
    </location>
</feature>
<feature type="compositionally biased region" description="Gly residues" evidence="2">
    <location>
        <begin position="431"/>
        <end position="442"/>
    </location>
</feature>
<dbReference type="EMBL" id="JAANYQ010000006">
    <property type="protein sequence ID" value="KAF4123721.1"/>
    <property type="molecule type" value="Genomic_DNA"/>
</dbReference>
<dbReference type="RefSeq" id="XP_035322373.1">
    <property type="nucleotide sequence ID" value="XM_035468392.1"/>
</dbReference>
<dbReference type="SUPFAM" id="SSF56112">
    <property type="entry name" value="Protein kinase-like (PK-like)"/>
    <property type="match status" value="1"/>
</dbReference>
<accession>A0A9P5D4N3</accession>
<dbReference type="PANTHER" id="PTHR37171:SF1">
    <property type="entry name" value="SERINE_THREONINE-PROTEIN KINASE YRZF-RELATED"/>
    <property type="match status" value="1"/>
</dbReference>
<dbReference type="CDD" id="cd14686">
    <property type="entry name" value="bZIP"/>
    <property type="match status" value="1"/>
</dbReference>
<feature type="region of interest" description="Disordered" evidence="2">
    <location>
        <begin position="359"/>
        <end position="504"/>
    </location>
</feature>
<dbReference type="OrthoDB" id="411394at2759"/>
<feature type="compositionally biased region" description="Pro residues" evidence="2">
    <location>
        <begin position="726"/>
        <end position="735"/>
    </location>
</feature>
<dbReference type="AlphaFoldDB" id="A0A9P5D4N3"/>
<keyword evidence="4" id="KW-1185">Reference proteome</keyword>
<evidence type="ECO:0000256" key="1">
    <source>
        <dbReference type="SAM" id="Coils"/>
    </source>
</evidence>
<feature type="compositionally biased region" description="Basic and acidic residues" evidence="2">
    <location>
        <begin position="741"/>
        <end position="757"/>
    </location>
</feature>